<comment type="subcellular location">
    <subcellularLocation>
        <location evidence="1">Cell inner membrane</location>
        <topology evidence="1">Single-pass membrane protein</topology>
        <orientation evidence="1">Periplasmic side</orientation>
    </subcellularLocation>
</comment>
<keyword evidence="6" id="KW-0812">Transmembrane</keyword>
<keyword evidence="5" id="KW-0997">Cell inner membrane</keyword>
<dbReference type="Proteomes" id="UP000594464">
    <property type="component" value="Chromosome"/>
</dbReference>
<dbReference type="Gene3D" id="3.30.1150.10">
    <property type="match status" value="1"/>
</dbReference>
<keyword evidence="8" id="KW-1133">Transmembrane helix</keyword>
<keyword evidence="9" id="KW-0472">Membrane</keyword>
<sequence>MPKKQETQKKIKTSDTKATLVQSVTQSRTVSMAGLATPPQAEPLEVKTEIPVAKPSVQIQTVSRAFIPTTRPAMPKAVSKPTATPLISQSPATIRRVSLNTIRHSEISNLKPMSKPHSVEPQNSSQMVQASSLQIYNRVNLSPSSGKAIQVRNPGRSNESFAVQPAHMLENAFSRLATPRVAQAESEAISVSWAREDEPNPLPPSIEGSGVNLGALRKQYESEVAQKVLSSPSNYPSIARRRGYEGEPIVAFTLGKNGDIIDLSVHRSSQNRVLDDAALQTIEKLRPFPPIPEPLQLSSSQFIFKITYLLSE</sequence>
<evidence type="ECO:0000313" key="13">
    <source>
        <dbReference type="Proteomes" id="UP000594464"/>
    </source>
</evidence>
<evidence type="ECO:0000256" key="1">
    <source>
        <dbReference type="ARBA" id="ARBA00004383"/>
    </source>
</evidence>
<dbReference type="NCBIfam" id="TIGR01352">
    <property type="entry name" value="tonB_Cterm"/>
    <property type="match status" value="1"/>
</dbReference>
<evidence type="ECO:0000256" key="8">
    <source>
        <dbReference type="ARBA" id="ARBA00022989"/>
    </source>
</evidence>
<evidence type="ECO:0000256" key="2">
    <source>
        <dbReference type="ARBA" id="ARBA00006555"/>
    </source>
</evidence>
<dbReference type="KEGG" id="nva:G3M78_09515"/>
<evidence type="ECO:0000256" key="10">
    <source>
        <dbReference type="SAM" id="MobiDB-lite"/>
    </source>
</evidence>
<reference evidence="13" key="1">
    <citation type="submission" date="2020-02" db="EMBL/GenBank/DDBJ databases">
        <title>Genomic and physiological characterization of two novel Nitrospinaceae genera.</title>
        <authorList>
            <person name="Mueller A.J."/>
            <person name="Jung M.-Y."/>
            <person name="Strachan C.R."/>
            <person name="Herbold C.W."/>
            <person name="Kirkegaard R.H."/>
            <person name="Daims H."/>
        </authorList>
    </citation>
    <scope>NUCLEOTIDE SEQUENCE [LARGE SCALE GENOMIC DNA]</scope>
</reference>
<evidence type="ECO:0000256" key="5">
    <source>
        <dbReference type="ARBA" id="ARBA00022519"/>
    </source>
</evidence>
<dbReference type="Pfam" id="PF03544">
    <property type="entry name" value="TonB_C"/>
    <property type="match status" value="1"/>
</dbReference>
<evidence type="ECO:0000256" key="3">
    <source>
        <dbReference type="ARBA" id="ARBA00022448"/>
    </source>
</evidence>
<feature type="region of interest" description="Disordered" evidence="10">
    <location>
        <begin position="106"/>
        <end position="129"/>
    </location>
</feature>
<dbReference type="EMBL" id="CP048620">
    <property type="protein sequence ID" value="QPJ65618.1"/>
    <property type="molecule type" value="Genomic_DNA"/>
</dbReference>
<protein>
    <submittedName>
        <fullName evidence="12">Energy transducer TonB</fullName>
    </submittedName>
</protein>
<evidence type="ECO:0000256" key="7">
    <source>
        <dbReference type="ARBA" id="ARBA00022927"/>
    </source>
</evidence>
<dbReference type="PANTHER" id="PTHR33446">
    <property type="entry name" value="PROTEIN TONB-RELATED"/>
    <property type="match status" value="1"/>
</dbReference>
<keyword evidence="7" id="KW-0653">Protein transport</keyword>
<dbReference type="InterPro" id="IPR006260">
    <property type="entry name" value="TonB/TolA_C"/>
</dbReference>
<evidence type="ECO:0000259" key="11">
    <source>
        <dbReference type="PROSITE" id="PS52015"/>
    </source>
</evidence>
<keyword evidence="3" id="KW-0813">Transport</keyword>
<organism evidence="12 13">
    <name type="scientific">Candidatus Nitrohelix vancouverensis</name>
    <dbReference type="NCBI Taxonomy" id="2705534"/>
    <lineage>
        <taxon>Bacteria</taxon>
        <taxon>Pseudomonadati</taxon>
        <taxon>Nitrospinota/Tectimicrobiota group</taxon>
        <taxon>Nitrospinota</taxon>
        <taxon>Nitrospinia</taxon>
        <taxon>Nitrospinales</taxon>
        <taxon>Nitrospinaceae</taxon>
        <taxon>Candidatus Nitrohelix</taxon>
    </lineage>
</organism>
<evidence type="ECO:0000256" key="6">
    <source>
        <dbReference type="ARBA" id="ARBA00022692"/>
    </source>
</evidence>
<evidence type="ECO:0000256" key="4">
    <source>
        <dbReference type="ARBA" id="ARBA00022475"/>
    </source>
</evidence>
<feature type="domain" description="TonB C-terminal" evidence="11">
    <location>
        <begin position="220"/>
        <end position="312"/>
    </location>
</feature>
<evidence type="ECO:0000313" key="12">
    <source>
        <dbReference type="EMBL" id="QPJ65618.1"/>
    </source>
</evidence>
<feature type="compositionally biased region" description="Polar residues" evidence="10">
    <location>
        <begin position="120"/>
        <end position="129"/>
    </location>
</feature>
<dbReference type="AlphaFoldDB" id="A0A7T0C338"/>
<dbReference type="SUPFAM" id="SSF74653">
    <property type="entry name" value="TolA/TonB C-terminal domain"/>
    <property type="match status" value="1"/>
</dbReference>
<dbReference type="InterPro" id="IPR051045">
    <property type="entry name" value="TonB-dependent_transducer"/>
</dbReference>
<name>A0A7T0C338_9BACT</name>
<dbReference type="GO" id="GO:0015031">
    <property type="term" value="P:protein transport"/>
    <property type="evidence" value="ECO:0007669"/>
    <property type="project" value="UniProtKB-KW"/>
</dbReference>
<comment type="similarity">
    <text evidence="2">Belongs to the TonB family.</text>
</comment>
<gene>
    <name evidence="12" type="ORF">G3M78_09515</name>
</gene>
<evidence type="ECO:0000256" key="9">
    <source>
        <dbReference type="ARBA" id="ARBA00023136"/>
    </source>
</evidence>
<dbReference type="GO" id="GO:0055085">
    <property type="term" value="P:transmembrane transport"/>
    <property type="evidence" value="ECO:0007669"/>
    <property type="project" value="InterPro"/>
</dbReference>
<proteinExistence type="inferred from homology"/>
<dbReference type="InterPro" id="IPR037682">
    <property type="entry name" value="TonB_C"/>
</dbReference>
<dbReference type="GO" id="GO:0005886">
    <property type="term" value="C:plasma membrane"/>
    <property type="evidence" value="ECO:0007669"/>
    <property type="project" value="UniProtKB-SubCell"/>
</dbReference>
<accession>A0A7T0C338</accession>
<keyword evidence="4" id="KW-1003">Cell membrane</keyword>
<dbReference type="PROSITE" id="PS52015">
    <property type="entry name" value="TONB_CTD"/>
    <property type="match status" value="1"/>
</dbReference>